<comment type="caution">
    <text evidence="2">The sequence shown here is derived from an EMBL/GenBank/DDBJ whole genome shotgun (WGS) entry which is preliminary data.</text>
</comment>
<feature type="transmembrane region" description="Helical" evidence="1">
    <location>
        <begin position="21"/>
        <end position="39"/>
    </location>
</feature>
<keyword evidence="1" id="KW-0812">Transmembrane</keyword>
<keyword evidence="1" id="KW-0472">Membrane</keyword>
<evidence type="ECO:0000313" key="3">
    <source>
        <dbReference type="Proteomes" id="UP000542776"/>
    </source>
</evidence>
<keyword evidence="1" id="KW-1133">Transmembrane helix</keyword>
<dbReference type="RefSeq" id="WP_281383067.1">
    <property type="nucleotide sequence ID" value="NZ_JACIEK010000003.1"/>
</dbReference>
<dbReference type="EMBL" id="JACIEK010000003">
    <property type="protein sequence ID" value="MBB3998120.1"/>
    <property type="molecule type" value="Genomic_DNA"/>
</dbReference>
<evidence type="ECO:0000256" key="1">
    <source>
        <dbReference type="SAM" id="Phobius"/>
    </source>
</evidence>
<organism evidence="2 3">
    <name type="scientific">Aureimonas pseudogalii</name>
    <dbReference type="NCBI Taxonomy" id="1744844"/>
    <lineage>
        <taxon>Bacteria</taxon>
        <taxon>Pseudomonadati</taxon>
        <taxon>Pseudomonadota</taxon>
        <taxon>Alphaproteobacteria</taxon>
        <taxon>Hyphomicrobiales</taxon>
        <taxon>Aurantimonadaceae</taxon>
        <taxon>Aureimonas</taxon>
    </lineage>
</organism>
<evidence type="ECO:0000313" key="2">
    <source>
        <dbReference type="EMBL" id="MBB3998120.1"/>
    </source>
</evidence>
<gene>
    <name evidence="2" type="ORF">GGR04_001958</name>
</gene>
<name>A0A7W6H3V1_9HYPH</name>
<keyword evidence="3" id="KW-1185">Reference proteome</keyword>
<dbReference type="AlphaFoldDB" id="A0A7W6H3V1"/>
<reference evidence="2 3" key="1">
    <citation type="submission" date="2020-08" db="EMBL/GenBank/DDBJ databases">
        <title>Genomic Encyclopedia of Type Strains, Phase IV (KMG-IV): sequencing the most valuable type-strain genomes for metagenomic binning, comparative biology and taxonomic classification.</title>
        <authorList>
            <person name="Goeker M."/>
        </authorList>
    </citation>
    <scope>NUCLEOTIDE SEQUENCE [LARGE SCALE GENOMIC DNA]</scope>
    <source>
        <strain evidence="2 3">DSM 102238</strain>
    </source>
</reference>
<sequence>MKIETSREEAASMELTRSLNLVMIGSAFVFVAAMVMGIVP</sequence>
<protein>
    <submittedName>
        <fullName evidence="2">Uncharacterized protein</fullName>
    </submittedName>
</protein>
<proteinExistence type="predicted"/>
<accession>A0A7W6H3V1</accession>
<dbReference type="Proteomes" id="UP000542776">
    <property type="component" value="Unassembled WGS sequence"/>
</dbReference>